<dbReference type="InterPro" id="IPR031107">
    <property type="entry name" value="Small_HSP"/>
</dbReference>
<evidence type="ECO:0000256" key="1">
    <source>
        <dbReference type="ARBA" id="ARBA00023016"/>
    </source>
</evidence>
<dbReference type="PANTHER" id="PTHR11527">
    <property type="entry name" value="HEAT-SHOCK PROTEIN 20 FAMILY MEMBER"/>
    <property type="match status" value="1"/>
</dbReference>
<sequence length="99" mass="11424">MACAMAGVRKEEVKVQVEDGNILQISGEQIKEQEDKNDKWHPVERQCGNFVRRFQLPENANLDEIKCTLEHGVLTVTVPKKRPSRLLRMSDTLMWCSEL</sequence>
<reference evidence="6" key="1">
    <citation type="journal article" date="2016" name="G3 (Bethesda)">
        <title>First Draft Assembly and Annotation of the Genome of a California Endemic Oak Quercus lobata Nee (Fagaceae).</title>
        <authorList>
            <person name="Sork V.L."/>
            <person name="Fitz-Gibbon S.T."/>
            <person name="Puiu D."/>
            <person name="Crepeau M."/>
            <person name="Gugger P.F."/>
            <person name="Sherman R."/>
            <person name="Stevens K."/>
            <person name="Langley C.H."/>
            <person name="Pellegrini M."/>
            <person name="Salzberg S.L."/>
        </authorList>
    </citation>
    <scope>NUCLEOTIDE SEQUENCE [LARGE SCALE GENOMIC DNA]</scope>
    <source>
        <strain evidence="6">cv. SW786</strain>
    </source>
</reference>
<dbReference type="PROSITE" id="PS01031">
    <property type="entry name" value="SHSP"/>
    <property type="match status" value="1"/>
</dbReference>
<dbReference type="InterPro" id="IPR002068">
    <property type="entry name" value="A-crystallin/Hsp20_dom"/>
</dbReference>
<keyword evidence="1" id="KW-0346">Stress response</keyword>
<protein>
    <recommendedName>
        <fullName evidence="4">SHSP domain-containing protein</fullName>
    </recommendedName>
</protein>
<reference evidence="5" key="2">
    <citation type="submission" date="2021-01" db="UniProtKB">
        <authorList>
            <consortium name="EnsemblPlants"/>
        </authorList>
    </citation>
    <scope>IDENTIFICATION</scope>
</reference>
<dbReference type="Gene3D" id="2.60.40.790">
    <property type="match status" value="1"/>
</dbReference>
<dbReference type="AlphaFoldDB" id="A0A7N2KW84"/>
<evidence type="ECO:0000256" key="2">
    <source>
        <dbReference type="PROSITE-ProRule" id="PRU00285"/>
    </source>
</evidence>
<feature type="domain" description="SHSP" evidence="4">
    <location>
        <begin position="1"/>
        <end position="95"/>
    </location>
</feature>
<evidence type="ECO:0000313" key="5">
    <source>
        <dbReference type="EnsemblPlants" id="QL02p035506:mrna:CDS:1"/>
    </source>
</evidence>
<accession>A0A7N2KW84</accession>
<dbReference type="EnsemblPlants" id="QL02p035506:mrna">
    <property type="protein sequence ID" value="QL02p035506:mrna:CDS:1"/>
    <property type="gene ID" value="QL02p035506"/>
</dbReference>
<dbReference type="InterPro" id="IPR008978">
    <property type="entry name" value="HSP20-like_chaperone"/>
</dbReference>
<evidence type="ECO:0000313" key="6">
    <source>
        <dbReference type="Proteomes" id="UP000594261"/>
    </source>
</evidence>
<name>A0A7N2KW84_QUELO</name>
<comment type="similarity">
    <text evidence="2 3">Belongs to the small heat shock protein (HSP20) family.</text>
</comment>
<dbReference type="SUPFAM" id="SSF49764">
    <property type="entry name" value="HSP20-like chaperones"/>
    <property type="match status" value="1"/>
</dbReference>
<organism evidence="5 6">
    <name type="scientific">Quercus lobata</name>
    <name type="common">Valley oak</name>
    <dbReference type="NCBI Taxonomy" id="97700"/>
    <lineage>
        <taxon>Eukaryota</taxon>
        <taxon>Viridiplantae</taxon>
        <taxon>Streptophyta</taxon>
        <taxon>Embryophyta</taxon>
        <taxon>Tracheophyta</taxon>
        <taxon>Spermatophyta</taxon>
        <taxon>Magnoliopsida</taxon>
        <taxon>eudicotyledons</taxon>
        <taxon>Gunneridae</taxon>
        <taxon>Pentapetalae</taxon>
        <taxon>rosids</taxon>
        <taxon>fabids</taxon>
        <taxon>Fagales</taxon>
        <taxon>Fagaceae</taxon>
        <taxon>Quercus</taxon>
    </lineage>
</organism>
<dbReference type="Gramene" id="QL02p035506:mrna">
    <property type="protein sequence ID" value="QL02p035506:mrna:CDS:1"/>
    <property type="gene ID" value="QL02p035506"/>
</dbReference>
<dbReference type="Proteomes" id="UP000594261">
    <property type="component" value="Chromosome 2"/>
</dbReference>
<dbReference type="OMA" id="WHPVERQ"/>
<dbReference type="Pfam" id="PF00011">
    <property type="entry name" value="HSP20"/>
    <property type="match status" value="1"/>
</dbReference>
<evidence type="ECO:0000259" key="4">
    <source>
        <dbReference type="PROSITE" id="PS01031"/>
    </source>
</evidence>
<dbReference type="InParanoid" id="A0A7N2KW84"/>
<evidence type="ECO:0000256" key="3">
    <source>
        <dbReference type="RuleBase" id="RU003616"/>
    </source>
</evidence>
<proteinExistence type="inferred from homology"/>
<keyword evidence="6" id="KW-1185">Reference proteome</keyword>